<evidence type="ECO:0000256" key="6">
    <source>
        <dbReference type="ARBA" id="ARBA00042810"/>
    </source>
</evidence>
<dbReference type="EC" id="2.1.1.204" evidence="4"/>
<dbReference type="PROSITE" id="PS51679">
    <property type="entry name" value="SAM_MT_C5"/>
    <property type="match status" value="1"/>
</dbReference>
<dbReference type="Pfam" id="PF00145">
    <property type="entry name" value="DNA_methylase"/>
    <property type="match status" value="1"/>
</dbReference>
<keyword evidence="10" id="KW-1185">Reference proteome</keyword>
<dbReference type="GO" id="GO:0005634">
    <property type="term" value="C:nucleus"/>
    <property type="evidence" value="ECO:0007669"/>
    <property type="project" value="TreeGrafter"/>
</dbReference>
<organism evidence="9 10">
    <name type="scientific">Dimargaris cristalligena</name>
    <dbReference type="NCBI Taxonomy" id="215637"/>
    <lineage>
        <taxon>Eukaryota</taxon>
        <taxon>Fungi</taxon>
        <taxon>Fungi incertae sedis</taxon>
        <taxon>Zoopagomycota</taxon>
        <taxon>Kickxellomycotina</taxon>
        <taxon>Dimargaritomycetes</taxon>
        <taxon>Dimargaritales</taxon>
        <taxon>Dimargaritaceae</taxon>
        <taxon>Dimargaris</taxon>
    </lineage>
</organism>
<comment type="similarity">
    <text evidence="7 8">Belongs to the class I-like SAM-binding methyltransferase superfamily. C5-methyltransferase family.</text>
</comment>
<dbReference type="GO" id="GO:0008168">
    <property type="term" value="F:methyltransferase activity"/>
    <property type="evidence" value="ECO:0007669"/>
    <property type="project" value="UniProtKB-KW"/>
</dbReference>
<dbReference type="AlphaFoldDB" id="A0A4P9ZRG1"/>
<evidence type="ECO:0000256" key="1">
    <source>
        <dbReference type="ARBA" id="ARBA00022603"/>
    </source>
</evidence>
<dbReference type="InterPro" id="IPR001525">
    <property type="entry name" value="C5_MeTfrase"/>
</dbReference>
<evidence type="ECO:0000313" key="10">
    <source>
        <dbReference type="Proteomes" id="UP000268162"/>
    </source>
</evidence>
<dbReference type="InterPro" id="IPR031303">
    <property type="entry name" value="C5_meth_CS"/>
</dbReference>
<dbReference type="InterPro" id="IPR050750">
    <property type="entry name" value="C5-MTase"/>
</dbReference>
<evidence type="ECO:0000256" key="4">
    <source>
        <dbReference type="ARBA" id="ARBA00039081"/>
    </source>
</evidence>
<protein>
    <recommendedName>
        <fullName evidence="5">tRNA (cytosine(38)-C(5))-methyltransferase</fullName>
        <ecNumber evidence="4">2.1.1.204</ecNumber>
    </recommendedName>
    <alternativeName>
        <fullName evidence="6">DNA (cytosine-5)-methyltransferase-like protein 2</fullName>
    </alternativeName>
</protein>
<dbReference type="PANTHER" id="PTHR46098:SF1">
    <property type="entry name" value="TRNA (CYTOSINE(38)-C(5))-METHYLTRANSFERASE"/>
    <property type="match status" value="1"/>
</dbReference>
<keyword evidence="2 7" id="KW-0808">Transferase</keyword>
<keyword evidence="3 7" id="KW-0949">S-adenosyl-L-methionine</keyword>
<gene>
    <name evidence="9" type="ORF">BJ085DRAFT_40640</name>
</gene>
<dbReference type="STRING" id="215637.A0A4P9ZRG1"/>
<dbReference type="Proteomes" id="UP000268162">
    <property type="component" value="Unassembled WGS sequence"/>
</dbReference>
<dbReference type="Gene3D" id="3.40.50.150">
    <property type="entry name" value="Vaccinia Virus protein VP39"/>
    <property type="match status" value="1"/>
</dbReference>
<reference evidence="10" key="1">
    <citation type="journal article" date="2018" name="Nat. Microbiol.">
        <title>Leveraging single-cell genomics to expand the fungal tree of life.</title>
        <authorList>
            <person name="Ahrendt S.R."/>
            <person name="Quandt C.A."/>
            <person name="Ciobanu D."/>
            <person name="Clum A."/>
            <person name="Salamov A."/>
            <person name="Andreopoulos B."/>
            <person name="Cheng J.F."/>
            <person name="Woyke T."/>
            <person name="Pelin A."/>
            <person name="Henrissat B."/>
            <person name="Reynolds N.K."/>
            <person name="Benny G.L."/>
            <person name="Smith M.E."/>
            <person name="James T.Y."/>
            <person name="Grigoriev I.V."/>
        </authorList>
    </citation>
    <scope>NUCLEOTIDE SEQUENCE [LARGE SCALE GENOMIC DNA]</scope>
    <source>
        <strain evidence="10">RSA 468</strain>
    </source>
</reference>
<dbReference type="NCBIfam" id="TIGR00675">
    <property type="entry name" value="dcm"/>
    <property type="match status" value="1"/>
</dbReference>
<dbReference type="SUPFAM" id="SSF53335">
    <property type="entry name" value="S-adenosyl-L-methionine-dependent methyltransferases"/>
    <property type="match status" value="1"/>
</dbReference>
<dbReference type="EMBL" id="ML002922">
    <property type="protein sequence ID" value="RKP35242.1"/>
    <property type="molecule type" value="Genomic_DNA"/>
</dbReference>
<dbReference type="InterPro" id="IPR029063">
    <property type="entry name" value="SAM-dependent_MTases_sf"/>
</dbReference>
<evidence type="ECO:0000256" key="3">
    <source>
        <dbReference type="ARBA" id="ARBA00022691"/>
    </source>
</evidence>
<accession>A0A4P9ZRG1</accession>
<feature type="active site" evidence="7">
    <location>
        <position position="78"/>
    </location>
</feature>
<proteinExistence type="inferred from homology"/>
<dbReference type="Gene3D" id="3.90.120.10">
    <property type="entry name" value="DNA Methylase, subunit A, domain 2"/>
    <property type="match status" value="1"/>
</dbReference>
<evidence type="ECO:0000313" key="9">
    <source>
        <dbReference type="EMBL" id="RKP35242.1"/>
    </source>
</evidence>
<name>A0A4P9ZRG1_9FUNG</name>
<sequence>MTFRIAEFYSGIGGMHYAWLETGLPGEVVKSFEINTFANSVNQHNFPQANICQRLIESNPIELYQKMAADVFLMSPPCQPYTRTGNQKGSEDPRTRSFLFLLDMVGPTTGILPKYILIENVVGFEVSDTHDMTLARLNELNYTVEEFIINPLELGIPNSRSRYYLLAKLAPLTFSGELPPYIRRLNEDSRQVPTASCPPPQSLGDFLGRSRMADPKIWAQYRLSDTTRQKRLQVMDVVTADSRGSCCFTKGYAHFAEGTGSVLQCANPEGKNEAGRDDPSTTSATADTAAATYRYFTEYEIARLMGFPLDRFAFPDPITRKQRYRLLGNSLNVTVVAMLLRYLMKDD</sequence>
<evidence type="ECO:0000256" key="7">
    <source>
        <dbReference type="PROSITE-ProRule" id="PRU01016"/>
    </source>
</evidence>
<dbReference type="GO" id="GO:0032259">
    <property type="term" value="P:methylation"/>
    <property type="evidence" value="ECO:0007669"/>
    <property type="project" value="UniProtKB-KW"/>
</dbReference>
<dbReference type="PRINTS" id="PR00105">
    <property type="entry name" value="C5METTRFRASE"/>
</dbReference>
<dbReference type="PROSITE" id="PS00095">
    <property type="entry name" value="C5_MTASE_2"/>
    <property type="match status" value="1"/>
</dbReference>
<evidence type="ECO:0000256" key="2">
    <source>
        <dbReference type="ARBA" id="ARBA00022679"/>
    </source>
</evidence>
<evidence type="ECO:0000256" key="8">
    <source>
        <dbReference type="RuleBase" id="RU000416"/>
    </source>
</evidence>
<evidence type="ECO:0000256" key="5">
    <source>
        <dbReference type="ARBA" id="ARBA00039681"/>
    </source>
</evidence>
<keyword evidence="1 7" id="KW-0489">Methyltransferase</keyword>
<dbReference type="PANTHER" id="PTHR46098">
    <property type="entry name" value="TRNA (CYTOSINE(38)-C(5))-METHYLTRANSFERASE"/>
    <property type="match status" value="1"/>
</dbReference>